<sequence>MDATHTAAAASPVVSQIRTLLLCDLTESTRLVEQVGDRRAAELMRRHDQLVRHLLQQHAGREIDKSDGFLALFEHPVQAVAFALDYQRELRALGNAEGWPLSARVGIHVGDVLLWENTPGEIARGAKPVNVEGLAKPVAARLMQLALPGQILLSGVAYSLASRAGGQALPERVSWCTHGRYRFKGVPAPMLVHEVGEPGFAPLRAPVSGDKAWRDVPLWRRPAVLGAQLLGLSAVAAIVAMATLRTPDAIAFRERDWVVVGSLNNLTGDPRFDGTLETALRISLEQSRHVNVLPNLRVRDALQRMGQAPDSPVDRDSGSEVALREGARALLLPTVAEVGGRLRVSLELVDPNTQRTVHVESADGAGIESALRSLGVVGDRLRERLGEAVKSIEQSSAPLEKATSPSLDALRAYTLATQAFSVASLDEAHLHLQHALMLDPEFAIAHAAMARYHLAGARYALALQSLQRAVSLEHRLSEREKLHVNALTAMVSHQRDYPEKWRVLADMYPDHHAAAHNYAMAMWYEGRFDEGLAYATRAAVPQSITRASSTYLQGIHALGLDRFEAARAHFQEARSLGLSPSQNQMASAVHAAERNFAEALRVLGAVPSRDPGEQLVRSQLLLAMIVDQGRWAEARSLADDIHRQALDLAEGPTRWIALGAHLAGYRFDAQIKARAGDVFAQVLPALHAEHPVDRERAASLLLYCGLLGADAGDIGFARRAIDAVGGIPVASPQSTLSDLVRIVESQVANTEGRHDDALALLQPVLAGGHGPLWAYRAAMDAHAGLGNHENAYREATRLAGHRGRAYAEFTGNMLMQAENVLQSNLALLRAAEIAHDMGRPDDARRHLAAFERAWPEPVPDPQLRDRVEALSQRLSRQKP</sequence>
<feature type="region of interest" description="Disordered" evidence="1">
    <location>
        <begin position="856"/>
        <end position="879"/>
    </location>
</feature>
<accession>A0A7W7Y138</accession>
<proteinExistence type="predicted"/>
<dbReference type="RefSeq" id="WP_183948834.1">
    <property type="nucleotide sequence ID" value="NZ_JACHHX010000015.1"/>
</dbReference>
<evidence type="ECO:0000256" key="1">
    <source>
        <dbReference type="SAM" id="MobiDB-lite"/>
    </source>
</evidence>
<evidence type="ECO:0000313" key="3">
    <source>
        <dbReference type="Proteomes" id="UP000519004"/>
    </source>
</evidence>
<dbReference type="EMBL" id="JACHHX010000015">
    <property type="protein sequence ID" value="MBB5016161.1"/>
    <property type="molecule type" value="Genomic_DNA"/>
</dbReference>
<dbReference type="Gene3D" id="1.25.40.10">
    <property type="entry name" value="Tetratricopeptide repeat domain"/>
    <property type="match status" value="1"/>
</dbReference>
<keyword evidence="3" id="KW-1185">Reference proteome</keyword>
<dbReference type="NCBIfam" id="TIGR04510">
    <property type="entry name" value="mod_pep_cyc"/>
    <property type="match status" value="1"/>
</dbReference>
<reference evidence="2 3" key="1">
    <citation type="submission" date="2020-08" db="EMBL/GenBank/DDBJ databases">
        <title>Genomic Encyclopedia of Type Strains, Phase IV (KMG-IV): sequencing the most valuable type-strain genomes for metagenomic binning, comparative biology and taxonomic classification.</title>
        <authorList>
            <person name="Goeker M."/>
        </authorList>
    </citation>
    <scope>NUCLEOTIDE SEQUENCE [LARGE SCALE GENOMIC DNA]</scope>
    <source>
        <strain evidence="2 3">DSM 25897</strain>
    </source>
</reference>
<dbReference type="Gene3D" id="3.30.70.1230">
    <property type="entry name" value="Nucleotide cyclase"/>
    <property type="match status" value="1"/>
</dbReference>
<dbReference type="CDD" id="cd07302">
    <property type="entry name" value="CHD"/>
    <property type="match status" value="1"/>
</dbReference>
<dbReference type="InterPro" id="IPR050697">
    <property type="entry name" value="Adenylyl/Guanylyl_Cyclase_3/4"/>
</dbReference>
<protein>
    <submittedName>
        <fullName evidence="2">Putative peptide modification system cyclase</fullName>
    </submittedName>
</protein>
<dbReference type="PANTHER" id="PTHR43081:SF19">
    <property type="entry name" value="PH-SENSITIVE ADENYLATE CYCLASE RV1264"/>
    <property type="match status" value="1"/>
</dbReference>
<dbReference type="GO" id="GO:0004016">
    <property type="term" value="F:adenylate cyclase activity"/>
    <property type="evidence" value="ECO:0007669"/>
    <property type="project" value="UniProtKB-ARBA"/>
</dbReference>
<gene>
    <name evidence="2" type="ORF">HNQ58_002072</name>
</gene>
<dbReference type="AlphaFoldDB" id="A0A7W7Y138"/>
<dbReference type="Proteomes" id="UP000519004">
    <property type="component" value="Unassembled WGS sequence"/>
</dbReference>
<dbReference type="InterPro" id="IPR001054">
    <property type="entry name" value="A/G_cyclase"/>
</dbReference>
<dbReference type="GO" id="GO:0035556">
    <property type="term" value="P:intracellular signal transduction"/>
    <property type="evidence" value="ECO:0007669"/>
    <property type="project" value="InterPro"/>
</dbReference>
<evidence type="ECO:0000313" key="2">
    <source>
        <dbReference type="EMBL" id="MBB5016161.1"/>
    </source>
</evidence>
<dbReference type="InterPro" id="IPR029787">
    <property type="entry name" value="Nucleotide_cyclase"/>
</dbReference>
<organism evidence="2 3">
    <name type="scientific">Rehaibacterium terrae</name>
    <dbReference type="NCBI Taxonomy" id="1341696"/>
    <lineage>
        <taxon>Bacteria</taxon>
        <taxon>Pseudomonadati</taxon>
        <taxon>Pseudomonadota</taxon>
        <taxon>Gammaproteobacteria</taxon>
        <taxon>Lysobacterales</taxon>
        <taxon>Lysobacteraceae</taxon>
        <taxon>Rehaibacterium</taxon>
    </lineage>
</organism>
<dbReference type="SUPFAM" id="SSF55073">
    <property type="entry name" value="Nucleotide cyclase"/>
    <property type="match status" value="1"/>
</dbReference>
<comment type="caution">
    <text evidence="2">The sequence shown here is derived from an EMBL/GenBank/DDBJ whole genome shotgun (WGS) entry which is preliminary data.</text>
</comment>
<dbReference type="PANTHER" id="PTHR43081">
    <property type="entry name" value="ADENYLATE CYCLASE, TERMINAL-DIFFERENTIATION SPECIFIC-RELATED"/>
    <property type="match status" value="1"/>
</dbReference>
<name>A0A7W7Y138_9GAMM</name>
<dbReference type="GO" id="GO:0006171">
    <property type="term" value="P:cAMP biosynthetic process"/>
    <property type="evidence" value="ECO:0007669"/>
    <property type="project" value="TreeGrafter"/>
</dbReference>
<dbReference type="InterPro" id="IPR030966">
    <property type="entry name" value="Mod_pep_cyc"/>
</dbReference>
<dbReference type="InterPro" id="IPR011990">
    <property type="entry name" value="TPR-like_helical_dom_sf"/>
</dbReference>
<dbReference type="SUPFAM" id="SSF48452">
    <property type="entry name" value="TPR-like"/>
    <property type="match status" value="1"/>
</dbReference>